<dbReference type="InterPro" id="IPR058163">
    <property type="entry name" value="LysR-type_TF_proteobact-type"/>
</dbReference>
<organism evidence="6 7">
    <name type="scientific">Alteromonas gracilis</name>
    <dbReference type="NCBI Taxonomy" id="1479524"/>
    <lineage>
        <taxon>Bacteria</taxon>
        <taxon>Pseudomonadati</taxon>
        <taxon>Pseudomonadota</taxon>
        <taxon>Gammaproteobacteria</taxon>
        <taxon>Alteromonadales</taxon>
        <taxon>Alteromonadaceae</taxon>
        <taxon>Alteromonas/Salinimonas group</taxon>
        <taxon>Alteromonas</taxon>
    </lineage>
</organism>
<dbReference type="PROSITE" id="PS50931">
    <property type="entry name" value="HTH_LYSR"/>
    <property type="match status" value="1"/>
</dbReference>
<dbReference type="Pfam" id="PF00126">
    <property type="entry name" value="HTH_1"/>
    <property type="match status" value="1"/>
</dbReference>
<keyword evidence="3" id="KW-0238">DNA-binding</keyword>
<dbReference type="Pfam" id="PF03466">
    <property type="entry name" value="LysR_substrate"/>
    <property type="match status" value="1"/>
</dbReference>
<dbReference type="PANTHER" id="PTHR30537">
    <property type="entry name" value="HTH-TYPE TRANSCRIPTIONAL REGULATOR"/>
    <property type="match status" value="1"/>
</dbReference>
<name>A0ABX5CV34_9ALTE</name>
<dbReference type="Gene3D" id="3.40.190.290">
    <property type="match status" value="1"/>
</dbReference>
<evidence type="ECO:0000256" key="2">
    <source>
        <dbReference type="ARBA" id="ARBA00023015"/>
    </source>
</evidence>
<comment type="caution">
    <text evidence="6">The sequence shown here is derived from an EMBL/GenBank/DDBJ whole genome shotgun (WGS) entry which is preliminary data.</text>
</comment>
<evidence type="ECO:0000256" key="1">
    <source>
        <dbReference type="ARBA" id="ARBA00009437"/>
    </source>
</evidence>
<dbReference type="InterPro" id="IPR036390">
    <property type="entry name" value="WH_DNA-bd_sf"/>
</dbReference>
<gene>
    <name evidence="6" type="ORF">C6Y39_02080</name>
</gene>
<reference evidence="7" key="1">
    <citation type="journal article" date="2020" name="Int. J. Syst. Evol. Microbiol.">
        <title>Alteromonas alba sp. nov., a marine bacterium isolated from the seawater of the West Pacific Ocean.</title>
        <authorList>
            <person name="Sun C."/>
            <person name="Wu Y.-H."/>
            <person name="Xamxidin M."/>
            <person name="Cheng H."/>
            <person name="Xu X.-W."/>
        </authorList>
    </citation>
    <scope>NUCLEOTIDE SEQUENCE [LARGE SCALE GENOMIC DNA]</scope>
    <source>
        <strain evidence="7">9a2</strain>
    </source>
</reference>
<dbReference type="Gene3D" id="1.10.10.10">
    <property type="entry name" value="Winged helix-like DNA-binding domain superfamily/Winged helix DNA-binding domain"/>
    <property type="match status" value="1"/>
</dbReference>
<evidence type="ECO:0000313" key="7">
    <source>
        <dbReference type="Proteomes" id="UP000239539"/>
    </source>
</evidence>
<keyword evidence="7" id="KW-1185">Reference proteome</keyword>
<dbReference type="CDD" id="cd08422">
    <property type="entry name" value="PBP2_CrgA_like"/>
    <property type="match status" value="1"/>
</dbReference>
<dbReference type="PANTHER" id="PTHR30537:SF5">
    <property type="entry name" value="HTH-TYPE TRANSCRIPTIONAL ACTIVATOR TTDR-RELATED"/>
    <property type="match status" value="1"/>
</dbReference>
<dbReference type="SUPFAM" id="SSF46785">
    <property type="entry name" value="Winged helix' DNA-binding domain"/>
    <property type="match status" value="1"/>
</dbReference>
<proteinExistence type="inferred from homology"/>
<keyword evidence="4" id="KW-0804">Transcription</keyword>
<comment type="similarity">
    <text evidence="1">Belongs to the LysR transcriptional regulatory family.</text>
</comment>
<sequence length="305" mass="33630">MTPIDGQQFDELAALIAVAANGSFVAAGKCLGRHSTIISKRIASLEQRLGVRLVERTTRQVQLTDAAKLLAEKYRVATDLIVEAQEEVVKEAAELSGRIKLAFPATMGRLWLAQQIPSFMAMYPKLEVDINYSDNYVDLIEGGFDAAIRIGHLSDSRLLARKLTRHKRILAASPSYLKQFGQPLTPSDLLAHNCIGNPSLHSYPIWRLSDGNKTEAIRTNGTLLTNDSIAMLEAARAGVGILGAGEWLVAQDIEQGKLFRILPEWTFDGDGGIYLVRPSRHYVSARAEVFANWISSLFQPSPWSN</sequence>
<dbReference type="InterPro" id="IPR000847">
    <property type="entry name" value="LysR_HTH_N"/>
</dbReference>
<accession>A0ABX5CV34</accession>
<evidence type="ECO:0000256" key="3">
    <source>
        <dbReference type="ARBA" id="ARBA00023125"/>
    </source>
</evidence>
<keyword evidence="2" id="KW-0805">Transcription regulation</keyword>
<dbReference type="Proteomes" id="UP000239539">
    <property type="component" value="Unassembled WGS sequence"/>
</dbReference>
<dbReference type="SUPFAM" id="SSF53850">
    <property type="entry name" value="Periplasmic binding protein-like II"/>
    <property type="match status" value="1"/>
</dbReference>
<dbReference type="InterPro" id="IPR036388">
    <property type="entry name" value="WH-like_DNA-bd_sf"/>
</dbReference>
<evidence type="ECO:0000259" key="5">
    <source>
        <dbReference type="PROSITE" id="PS50931"/>
    </source>
</evidence>
<feature type="domain" description="HTH lysR-type" evidence="5">
    <location>
        <begin position="7"/>
        <end position="64"/>
    </location>
</feature>
<dbReference type="InterPro" id="IPR005119">
    <property type="entry name" value="LysR_subst-bd"/>
</dbReference>
<protein>
    <submittedName>
        <fullName evidence="6">LysR family transcriptional regulator</fullName>
    </submittedName>
</protein>
<dbReference type="EMBL" id="PVNO01000003">
    <property type="protein sequence ID" value="PRO70521.1"/>
    <property type="molecule type" value="Genomic_DNA"/>
</dbReference>
<evidence type="ECO:0000313" key="6">
    <source>
        <dbReference type="EMBL" id="PRO70521.1"/>
    </source>
</evidence>
<evidence type="ECO:0000256" key="4">
    <source>
        <dbReference type="ARBA" id="ARBA00023163"/>
    </source>
</evidence>